<reference evidence="1" key="2">
    <citation type="submission" date="2020-09" db="EMBL/GenBank/DDBJ databases">
        <authorList>
            <person name="Sun Q."/>
            <person name="Zhou Y."/>
        </authorList>
    </citation>
    <scope>NUCLEOTIDE SEQUENCE</scope>
    <source>
        <strain evidence="1">CGMCC 4.7430</strain>
    </source>
</reference>
<comment type="caution">
    <text evidence="1">The sequence shown here is derived from an EMBL/GenBank/DDBJ whole genome shotgun (WGS) entry which is preliminary data.</text>
</comment>
<organism evidence="1 2">
    <name type="scientific">Nonomuraea glycinis</name>
    <dbReference type="NCBI Taxonomy" id="2047744"/>
    <lineage>
        <taxon>Bacteria</taxon>
        <taxon>Bacillati</taxon>
        <taxon>Actinomycetota</taxon>
        <taxon>Actinomycetes</taxon>
        <taxon>Streptosporangiales</taxon>
        <taxon>Streptosporangiaceae</taxon>
        <taxon>Nonomuraea</taxon>
    </lineage>
</organism>
<dbReference type="EMBL" id="BMNK01000025">
    <property type="protein sequence ID" value="GGP17697.1"/>
    <property type="molecule type" value="Genomic_DNA"/>
</dbReference>
<evidence type="ECO:0000313" key="1">
    <source>
        <dbReference type="EMBL" id="GGP17697.1"/>
    </source>
</evidence>
<keyword evidence="2" id="KW-1185">Reference proteome</keyword>
<name>A0A918EB84_9ACTN</name>
<accession>A0A918EB84</accession>
<dbReference type="AlphaFoldDB" id="A0A918EB84"/>
<dbReference type="Proteomes" id="UP000660745">
    <property type="component" value="Unassembled WGS sequence"/>
</dbReference>
<reference evidence="1" key="1">
    <citation type="journal article" date="2014" name="Int. J. Syst. Evol. Microbiol.">
        <title>Complete genome sequence of Corynebacterium casei LMG S-19264T (=DSM 44701T), isolated from a smear-ripened cheese.</title>
        <authorList>
            <consortium name="US DOE Joint Genome Institute (JGI-PGF)"/>
            <person name="Walter F."/>
            <person name="Albersmeier A."/>
            <person name="Kalinowski J."/>
            <person name="Ruckert C."/>
        </authorList>
    </citation>
    <scope>NUCLEOTIDE SEQUENCE</scope>
    <source>
        <strain evidence="1">CGMCC 4.7430</strain>
    </source>
</reference>
<gene>
    <name evidence="1" type="ORF">GCM10012278_87180</name>
</gene>
<sequence length="49" mass="5464">MRQARTALEVARQNVDVEGLLIAEGEWEDLVRLARDNGVRIDPDDEASA</sequence>
<evidence type="ECO:0000313" key="2">
    <source>
        <dbReference type="Proteomes" id="UP000660745"/>
    </source>
</evidence>
<proteinExistence type="predicted"/>
<protein>
    <submittedName>
        <fullName evidence="1">Uncharacterized protein</fullName>
    </submittedName>
</protein>